<proteinExistence type="predicted"/>
<reference evidence="1 2" key="1">
    <citation type="submission" date="2014-04" db="EMBL/GenBank/DDBJ databases">
        <title>Evolutionary Origins and Diversification of the Mycorrhizal Mutualists.</title>
        <authorList>
            <consortium name="DOE Joint Genome Institute"/>
            <consortium name="Mycorrhizal Genomics Consortium"/>
            <person name="Kohler A."/>
            <person name="Kuo A."/>
            <person name="Nagy L.G."/>
            <person name="Floudas D."/>
            <person name="Copeland A."/>
            <person name="Barry K.W."/>
            <person name="Cichocki N."/>
            <person name="Veneault-Fourrey C."/>
            <person name="LaButti K."/>
            <person name="Lindquist E.A."/>
            <person name="Lipzen A."/>
            <person name="Lundell T."/>
            <person name="Morin E."/>
            <person name="Murat C."/>
            <person name="Riley R."/>
            <person name="Ohm R."/>
            <person name="Sun H."/>
            <person name="Tunlid A."/>
            <person name="Henrissat B."/>
            <person name="Grigoriev I.V."/>
            <person name="Hibbett D.S."/>
            <person name="Martin F."/>
        </authorList>
    </citation>
    <scope>NUCLEOTIDE SEQUENCE [LARGE SCALE GENOMIC DNA]</scope>
    <source>
        <strain evidence="1 2">MD-312</strain>
    </source>
</reference>
<dbReference type="EMBL" id="KN839868">
    <property type="protein sequence ID" value="KIJ60872.1"/>
    <property type="molecule type" value="Genomic_DNA"/>
</dbReference>
<dbReference type="HOGENOM" id="CLU_129990_0_0_1"/>
<evidence type="ECO:0000313" key="2">
    <source>
        <dbReference type="Proteomes" id="UP000053820"/>
    </source>
</evidence>
<gene>
    <name evidence="1" type="ORF">HYDPIDRAFT_43068</name>
</gene>
<sequence length="114" mass="12853">MSDLPPSYDSIKELGVFDQLPVDTKAQVAIANEVSKSDTMDKLMDEVKALGDSVLKVDEAFERVRVNLGTVDKNDYKDKQGNPVPKFQPTWVAYQKQWTTLLWDSRDMATATEV</sequence>
<dbReference type="Proteomes" id="UP000053820">
    <property type="component" value="Unassembled WGS sequence"/>
</dbReference>
<evidence type="ECO:0000313" key="1">
    <source>
        <dbReference type="EMBL" id="KIJ60872.1"/>
    </source>
</evidence>
<name>A0A0C9WBI9_9AGAM</name>
<dbReference type="OrthoDB" id="3173702at2759"/>
<protein>
    <submittedName>
        <fullName evidence="1">Uncharacterized protein</fullName>
    </submittedName>
</protein>
<keyword evidence="2" id="KW-1185">Reference proteome</keyword>
<organism evidence="1 2">
    <name type="scientific">Hydnomerulius pinastri MD-312</name>
    <dbReference type="NCBI Taxonomy" id="994086"/>
    <lineage>
        <taxon>Eukaryota</taxon>
        <taxon>Fungi</taxon>
        <taxon>Dikarya</taxon>
        <taxon>Basidiomycota</taxon>
        <taxon>Agaricomycotina</taxon>
        <taxon>Agaricomycetes</taxon>
        <taxon>Agaricomycetidae</taxon>
        <taxon>Boletales</taxon>
        <taxon>Boletales incertae sedis</taxon>
        <taxon>Leucogyrophana</taxon>
    </lineage>
</organism>
<dbReference type="AlphaFoldDB" id="A0A0C9WBI9"/>
<accession>A0A0C9WBI9</accession>